<keyword evidence="1" id="KW-0812">Transmembrane</keyword>
<dbReference type="GO" id="GO:0006915">
    <property type="term" value="P:apoptotic process"/>
    <property type="evidence" value="ECO:0007669"/>
    <property type="project" value="InterPro"/>
</dbReference>
<gene>
    <name evidence="2" type="ORF">E8E13_005222</name>
</gene>
<organism evidence="2 3">
    <name type="scientific">Curvularia kusanoi</name>
    <name type="common">Cochliobolus kusanoi</name>
    <dbReference type="NCBI Taxonomy" id="90978"/>
    <lineage>
        <taxon>Eukaryota</taxon>
        <taxon>Fungi</taxon>
        <taxon>Dikarya</taxon>
        <taxon>Ascomycota</taxon>
        <taxon>Pezizomycotina</taxon>
        <taxon>Dothideomycetes</taxon>
        <taxon>Pleosporomycetidae</taxon>
        <taxon>Pleosporales</taxon>
        <taxon>Pleosporineae</taxon>
        <taxon>Pleosporaceae</taxon>
        <taxon>Curvularia</taxon>
    </lineage>
</organism>
<evidence type="ECO:0000256" key="1">
    <source>
        <dbReference type="SAM" id="Phobius"/>
    </source>
</evidence>
<keyword evidence="1" id="KW-0472">Membrane</keyword>
<dbReference type="EMBL" id="SWKU01000011">
    <property type="protein sequence ID" value="KAF3002468.1"/>
    <property type="molecule type" value="Genomic_DNA"/>
</dbReference>
<dbReference type="PANTHER" id="PTHR37402">
    <property type="entry name" value="GRAM DOMAIN-CONTAINING PROTEIN 4"/>
    <property type="match status" value="1"/>
</dbReference>
<feature type="transmembrane region" description="Helical" evidence="1">
    <location>
        <begin position="305"/>
        <end position="325"/>
    </location>
</feature>
<dbReference type="OrthoDB" id="1708389at2759"/>
<accession>A0A9P4W6P3</accession>
<keyword evidence="3" id="KW-1185">Reference proteome</keyword>
<protein>
    <submittedName>
        <fullName evidence="2">Uncharacterized protein</fullName>
    </submittedName>
</protein>
<evidence type="ECO:0000313" key="3">
    <source>
        <dbReference type="Proteomes" id="UP000801428"/>
    </source>
</evidence>
<dbReference type="PANTHER" id="PTHR37402:SF1">
    <property type="entry name" value="GRAM DOMAIN-CONTAINING PROTEIN 4"/>
    <property type="match status" value="1"/>
</dbReference>
<evidence type="ECO:0000313" key="2">
    <source>
        <dbReference type="EMBL" id="KAF3002468.1"/>
    </source>
</evidence>
<keyword evidence="1" id="KW-1133">Transmembrane helix</keyword>
<comment type="caution">
    <text evidence="2">The sequence shown here is derived from an EMBL/GenBank/DDBJ whole genome shotgun (WGS) entry which is preliminary data.</text>
</comment>
<dbReference type="InterPro" id="IPR037847">
    <property type="entry name" value="GRAMDC4"/>
</dbReference>
<dbReference type="Proteomes" id="UP000801428">
    <property type="component" value="Unassembled WGS sequence"/>
</dbReference>
<feature type="transmembrane region" description="Helical" evidence="1">
    <location>
        <begin position="407"/>
        <end position="426"/>
    </location>
</feature>
<dbReference type="AlphaFoldDB" id="A0A9P4W6P3"/>
<sequence length="617" mass="70297">METHPPEPAPTDVFEVGLDRARIDESGHIQYPESHLVDNQITSSDTDSDTRTSHQVIKSIKQKKHKAGVKIRKSLHIGRASDDRDLTTEAIVQSNSHSDSRYAFDPPERDRATIKDFLHHPVDTVKTKVSEQGNQEFAGNLTAKEIPHGDEVDLVRASEAVETAPTEAQRLLAIKDLAKLMKARQASYARWTFDRHITKVRPLPRDQSELKPRKAFERYDPPEGVVIDWRAYGQHLLMHYAQQYGGQYIGYGSDPPVPSKETVLPNIERFLIASSPLQELIMTLRRVYRWEDPPKTLKYLLIYSVLWYFDMLLPGCLSYAVYLVIQRRTHGNTIEDLREDIIHREDQRTTALSLTELIVKEGDENWSDDLTKELGPWFMMQLADLANFFESLRNFYEWRVPHRTTRVLIVLCIAILATALVPTWLLVKTTTFFTGFSFFALNPIAVNFPEYRLLVSPTKRLFWNIPTHAEWAIKYIQAEAALLLSTHKHPLPSSTSTTSVLPSPTFDPTTDYNSYTAHFEKTTGRLIVSTHGIRFVSNTGHGVLWMLLYPEIAALEKQDRIAPKKVPGADKLKRDSGLDLRIKVGGGGEWVLKDVHGRDEAFSQIVGVSGVVWQVVW</sequence>
<proteinExistence type="predicted"/>
<reference evidence="2" key="1">
    <citation type="submission" date="2019-04" db="EMBL/GenBank/DDBJ databases">
        <title>Sequencing of skin fungus with MAO and IRED activity.</title>
        <authorList>
            <person name="Marsaioli A.J."/>
            <person name="Bonatto J.M.C."/>
            <person name="Reis Junior O."/>
        </authorList>
    </citation>
    <scope>NUCLEOTIDE SEQUENCE</scope>
    <source>
        <strain evidence="2">30M1</strain>
    </source>
</reference>
<name>A0A9P4W6P3_CURKU</name>